<sequence>METEQLKIKKQLSDQEKRKKFEAASNHVFKKYDKSLKALSKN</sequence>
<evidence type="ECO:0000313" key="2">
    <source>
        <dbReference type="Proteomes" id="UP001277972"/>
    </source>
</evidence>
<gene>
    <name evidence="1" type="ORF">SH601_14960</name>
</gene>
<reference evidence="1" key="1">
    <citation type="submission" date="2023-11" db="EMBL/GenBank/DDBJ databases">
        <title>Gracilibacillus pellucida a moderately halophilic bacterium isolated from saline soil in Xinjiang province.</title>
        <authorList>
            <person name="Zhang Z."/>
            <person name="Tan F."/>
            <person name="Wang Y."/>
            <person name="Xia M."/>
        </authorList>
    </citation>
    <scope>NUCLEOTIDE SEQUENCE</scope>
    <source>
        <strain evidence="1">S3-1-1</strain>
    </source>
</reference>
<evidence type="ECO:0000313" key="1">
    <source>
        <dbReference type="EMBL" id="MDX8047268.1"/>
    </source>
</evidence>
<organism evidence="1 2">
    <name type="scientific">Gracilibacillus pellucidus</name>
    <dbReference type="NCBI Taxonomy" id="3095368"/>
    <lineage>
        <taxon>Bacteria</taxon>
        <taxon>Bacillati</taxon>
        <taxon>Bacillota</taxon>
        <taxon>Bacilli</taxon>
        <taxon>Bacillales</taxon>
        <taxon>Bacillaceae</taxon>
        <taxon>Gracilibacillus</taxon>
    </lineage>
</organism>
<comment type="caution">
    <text evidence="1">The sequence shown here is derived from an EMBL/GenBank/DDBJ whole genome shotgun (WGS) entry which is preliminary data.</text>
</comment>
<name>A0ACC6M8S5_9BACI</name>
<protein>
    <submittedName>
        <fullName evidence="1">Uncharacterized protein</fullName>
    </submittedName>
</protein>
<dbReference type="Proteomes" id="UP001277972">
    <property type="component" value="Unassembled WGS sequence"/>
</dbReference>
<dbReference type="EMBL" id="JAWZSR010000010">
    <property type="protein sequence ID" value="MDX8047268.1"/>
    <property type="molecule type" value="Genomic_DNA"/>
</dbReference>
<proteinExistence type="predicted"/>
<accession>A0ACC6M8S5</accession>
<keyword evidence="2" id="KW-1185">Reference proteome</keyword>